<proteinExistence type="inferred from homology"/>
<dbReference type="SUPFAM" id="SSF56300">
    <property type="entry name" value="Metallo-dependent phosphatases"/>
    <property type="match status" value="1"/>
</dbReference>
<dbReference type="RefSeq" id="WP_134113216.1">
    <property type="nucleotide sequence ID" value="NZ_SOBG01000005.1"/>
</dbReference>
<keyword evidence="5" id="KW-1185">Reference proteome</keyword>
<dbReference type="NCBIfam" id="TIGR00040">
    <property type="entry name" value="yfcE"/>
    <property type="match status" value="1"/>
</dbReference>
<feature type="domain" description="Calcineurin-like phosphoesterase" evidence="3">
    <location>
        <begin position="1"/>
        <end position="132"/>
    </location>
</feature>
<sequence length="153" mass="18012">MKILILSDSHSHFENIYSIYNKENPDKVIFAGDYAKDGKELSFAVDREEDFYIVKGNCDFFDFHTKEIIEIELLNKKFLITHGHLFAVKKNYDIIQKESENKGYDIVIFGHTHRAYYEKLKDIHYFNPGAAINGEYGILLLEDEKIEFIHKKL</sequence>
<evidence type="ECO:0000256" key="1">
    <source>
        <dbReference type="ARBA" id="ARBA00008950"/>
    </source>
</evidence>
<dbReference type="PANTHER" id="PTHR11124">
    <property type="entry name" value="VACUOLAR SORTING PROTEIN VPS29"/>
    <property type="match status" value="1"/>
</dbReference>
<dbReference type="InterPro" id="IPR029052">
    <property type="entry name" value="Metallo-depent_PP-like"/>
</dbReference>
<evidence type="ECO:0000259" key="3">
    <source>
        <dbReference type="Pfam" id="PF12850"/>
    </source>
</evidence>
<dbReference type="EMBL" id="SOBG01000005">
    <property type="protein sequence ID" value="TDT69806.1"/>
    <property type="molecule type" value="Genomic_DNA"/>
</dbReference>
<keyword evidence="2" id="KW-0479">Metal-binding</keyword>
<comment type="cofactor">
    <cofactor evidence="2">
        <name>a divalent metal cation</name>
        <dbReference type="ChEBI" id="CHEBI:60240"/>
    </cofactor>
</comment>
<reference evidence="4 5" key="1">
    <citation type="submission" date="2019-03" db="EMBL/GenBank/DDBJ databases">
        <title>Genomic Encyclopedia of Type Strains, Phase IV (KMG-IV): sequencing the most valuable type-strain genomes for metagenomic binning, comparative biology and taxonomic classification.</title>
        <authorList>
            <person name="Goeker M."/>
        </authorList>
    </citation>
    <scope>NUCLEOTIDE SEQUENCE [LARGE SCALE GENOMIC DNA]</scope>
    <source>
        <strain evidence="4 5">DSM 100055</strain>
    </source>
</reference>
<dbReference type="AlphaFoldDB" id="A0AA46DY92"/>
<dbReference type="Pfam" id="PF12850">
    <property type="entry name" value="Metallophos_2"/>
    <property type="match status" value="1"/>
</dbReference>
<comment type="similarity">
    <text evidence="1 2">Belongs to the metallophosphoesterase superfamily. YfcE family.</text>
</comment>
<comment type="caution">
    <text evidence="4">The sequence shown here is derived from an EMBL/GenBank/DDBJ whole genome shotgun (WGS) entry which is preliminary data.</text>
</comment>
<dbReference type="Proteomes" id="UP000294678">
    <property type="component" value="Unassembled WGS sequence"/>
</dbReference>
<organism evidence="4 5">
    <name type="scientific">Hypnocyclicus thermotrophus</name>
    <dbReference type="NCBI Taxonomy" id="1627895"/>
    <lineage>
        <taxon>Bacteria</taxon>
        <taxon>Fusobacteriati</taxon>
        <taxon>Fusobacteriota</taxon>
        <taxon>Fusobacteriia</taxon>
        <taxon>Fusobacteriales</taxon>
        <taxon>Fusobacteriaceae</taxon>
        <taxon>Hypnocyclicus</taxon>
    </lineage>
</organism>
<gene>
    <name evidence="4" type="ORF">EV215_1347</name>
</gene>
<evidence type="ECO:0000256" key="2">
    <source>
        <dbReference type="RuleBase" id="RU362039"/>
    </source>
</evidence>
<dbReference type="GO" id="GO:0016787">
    <property type="term" value="F:hydrolase activity"/>
    <property type="evidence" value="ECO:0007669"/>
    <property type="project" value="UniProtKB-UniRule"/>
</dbReference>
<accession>A0AA46DY92</accession>
<evidence type="ECO:0000313" key="5">
    <source>
        <dbReference type="Proteomes" id="UP000294678"/>
    </source>
</evidence>
<dbReference type="Gene3D" id="3.60.21.10">
    <property type="match status" value="1"/>
</dbReference>
<name>A0AA46DY92_9FUSO</name>
<evidence type="ECO:0000313" key="4">
    <source>
        <dbReference type="EMBL" id="TDT69806.1"/>
    </source>
</evidence>
<protein>
    <recommendedName>
        <fullName evidence="2">Phosphoesterase</fullName>
        <ecNumber evidence="2">3.1.4.-</ecNumber>
    </recommendedName>
</protein>
<dbReference type="GO" id="GO:0046872">
    <property type="term" value="F:metal ion binding"/>
    <property type="evidence" value="ECO:0007669"/>
    <property type="project" value="UniProtKB-KW"/>
</dbReference>
<dbReference type="InterPro" id="IPR000979">
    <property type="entry name" value="Phosphodiesterase_MJ0936/Vps29"/>
</dbReference>
<dbReference type="EC" id="3.1.4.-" evidence="2"/>
<dbReference type="InterPro" id="IPR024654">
    <property type="entry name" value="Calcineurin-like_PHP_lpxH"/>
</dbReference>